<accession>A0ABV4T9K0</accession>
<proteinExistence type="predicted"/>
<dbReference type="PANTHER" id="PTHR22916:SF3">
    <property type="entry name" value="UDP-GLCNAC:BETAGAL BETA-1,3-N-ACETYLGLUCOSAMINYLTRANSFERASE-LIKE PROTEIN 1"/>
    <property type="match status" value="1"/>
</dbReference>
<dbReference type="Pfam" id="PF00535">
    <property type="entry name" value="Glycos_transf_2"/>
    <property type="match status" value="1"/>
</dbReference>
<dbReference type="SUPFAM" id="SSF53448">
    <property type="entry name" value="Nucleotide-diphospho-sugar transferases"/>
    <property type="match status" value="1"/>
</dbReference>
<evidence type="ECO:0000313" key="3">
    <source>
        <dbReference type="Proteomes" id="UP001574169"/>
    </source>
</evidence>
<keyword evidence="3" id="KW-1185">Reference proteome</keyword>
<keyword evidence="2" id="KW-0328">Glycosyltransferase</keyword>
<dbReference type="InterPro" id="IPR029044">
    <property type="entry name" value="Nucleotide-diphossugar_trans"/>
</dbReference>
<keyword evidence="2" id="KW-0808">Transferase</keyword>
<name>A0ABV4T9K0_9FLAO</name>
<dbReference type="PANTHER" id="PTHR22916">
    <property type="entry name" value="GLYCOSYLTRANSFERASE"/>
    <property type="match status" value="1"/>
</dbReference>
<evidence type="ECO:0000259" key="1">
    <source>
        <dbReference type="Pfam" id="PF00535"/>
    </source>
</evidence>
<dbReference type="InterPro" id="IPR001173">
    <property type="entry name" value="Glyco_trans_2-like"/>
</dbReference>
<evidence type="ECO:0000313" key="2">
    <source>
        <dbReference type="EMBL" id="MFA9189941.1"/>
    </source>
</evidence>
<dbReference type="Proteomes" id="UP001574169">
    <property type="component" value="Unassembled WGS sequence"/>
</dbReference>
<feature type="domain" description="Glycosyltransferase 2-like" evidence="1">
    <location>
        <begin position="7"/>
        <end position="117"/>
    </location>
</feature>
<dbReference type="Gene3D" id="3.90.550.10">
    <property type="entry name" value="Spore Coat Polysaccharide Biosynthesis Protein SpsA, Chain A"/>
    <property type="match status" value="1"/>
</dbReference>
<dbReference type="GO" id="GO:0016757">
    <property type="term" value="F:glycosyltransferase activity"/>
    <property type="evidence" value="ECO:0007669"/>
    <property type="project" value="UniProtKB-KW"/>
</dbReference>
<protein>
    <submittedName>
        <fullName evidence="2">Glycosyltransferase</fullName>
        <ecNumber evidence="2">2.4.-.-</ecNumber>
    </submittedName>
</protein>
<dbReference type="EMBL" id="JBCFQL010000001">
    <property type="protein sequence ID" value="MFA9189941.1"/>
    <property type="molecule type" value="Genomic_DNA"/>
</dbReference>
<comment type="caution">
    <text evidence="2">The sequence shown here is derived from an EMBL/GenBank/DDBJ whole genome shotgun (WGS) entry which is preliminary data.</text>
</comment>
<dbReference type="EC" id="2.4.-.-" evidence="2"/>
<organism evidence="2 3">
    <name type="scientific">Flavobacterium zubiriense</name>
    <dbReference type="NCBI Taxonomy" id="3138075"/>
    <lineage>
        <taxon>Bacteria</taxon>
        <taxon>Pseudomonadati</taxon>
        <taxon>Bacteroidota</taxon>
        <taxon>Flavobacteriia</taxon>
        <taxon>Flavobacteriales</taxon>
        <taxon>Flavobacteriaceae</taxon>
        <taxon>Flavobacterium</taxon>
    </lineage>
</organism>
<dbReference type="RefSeq" id="WP_373404972.1">
    <property type="nucleotide sequence ID" value="NZ_JBCFQL010000001.1"/>
</dbReference>
<gene>
    <name evidence="2" type="ORF">AAGV28_01040</name>
</gene>
<sequence>MFPLVTIQIPTYNQKQFIKEALDSALAQTYDNLQIIIADDCSPDYNIFDFLTDYKNNPKVLIHRNETNLGRVANYSATLFNLVKGEWFMNLDGDDYLVNNKFVENAITIIKQFNKDQIAFYKGNTSLQKLEESGIAKTMLNEHTYLIHNKDYLAHLQHDFGFTHGSQLYNTEKAKSVNVYNRNLLDIDYFSFLKCISTGDIIVNNEPVYHWRIHEAQETHTVTPKEYLKRFEAVVELAEVYKDLGKEGISAVEYTRYMVYIYYLITVSKQKVLIQELPTILSKTKLSFQYFIPLLATIKNYYFPKKS</sequence>
<reference evidence="2 3" key="1">
    <citation type="submission" date="2024-04" db="EMBL/GenBank/DDBJ databases">
        <title>New Clade of Flavobacterium.</title>
        <authorList>
            <person name="Matos L."/>
            <person name="Proenca D.N."/>
            <person name="Fransisco R.M."/>
            <person name="Chung A.P."/>
            <person name="Maccario L."/>
            <person name="Sorensen S.J."/>
            <person name="Morais P.V."/>
        </authorList>
    </citation>
    <scope>NUCLEOTIDE SEQUENCE [LARGE SCALE GENOMIC DNA]</scope>
    <source>
        <strain evidence="2 3">FZUC8N2.13</strain>
    </source>
</reference>